<feature type="compositionally biased region" description="Polar residues" evidence="1">
    <location>
        <begin position="10"/>
        <end position="19"/>
    </location>
</feature>
<organism evidence="2 3">
    <name type="scientific">Marchantia polymorpha subsp. ruderalis</name>
    <dbReference type="NCBI Taxonomy" id="1480154"/>
    <lineage>
        <taxon>Eukaryota</taxon>
        <taxon>Viridiplantae</taxon>
        <taxon>Streptophyta</taxon>
        <taxon>Embryophyta</taxon>
        <taxon>Marchantiophyta</taxon>
        <taxon>Marchantiopsida</taxon>
        <taxon>Marchantiidae</taxon>
        <taxon>Marchantiales</taxon>
        <taxon>Marchantiaceae</taxon>
        <taxon>Marchantia</taxon>
    </lineage>
</organism>
<dbReference type="SUPFAM" id="SSF103511">
    <property type="entry name" value="Chlorophyll a-b binding protein"/>
    <property type="match status" value="1"/>
</dbReference>
<dbReference type="EMBL" id="LVLJ01003744">
    <property type="protein sequence ID" value="OAE19921.1"/>
    <property type="molecule type" value="Genomic_DNA"/>
</dbReference>
<feature type="region of interest" description="Disordered" evidence="1">
    <location>
        <begin position="1"/>
        <end position="24"/>
    </location>
</feature>
<gene>
    <name evidence="2" type="ORF">AXG93_1130s1750</name>
</gene>
<keyword evidence="3" id="KW-1185">Reference proteome</keyword>
<accession>A0A176VHW9</accession>
<comment type="caution">
    <text evidence="2">The sequence shown here is derived from an EMBL/GenBank/DDBJ whole genome shotgun (WGS) entry which is preliminary data.</text>
</comment>
<dbReference type="AlphaFoldDB" id="A0A176VHW9"/>
<feature type="compositionally biased region" description="Basic and acidic residues" evidence="1">
    <location>
        <begin position="155"/>
        <end position="167"/>
    </location>
</feature>
<evidence type="ECO:0000313" key="2">
    <source>
        <dbReference type="EMBL" id="OAE19921.1"/>
    </source>
</evidence>
<proteinExistence type="predicted"/>
<evidence type="ECO:0000256" key="1">
    <source>
        <dbReference type="SAM" id="MobiDB-lite"/>
    </source>
</evidence>
<dbReference type="Proteomes" id="UP000077202">
    <property type="component" value="Unassembled WGS sequence"/>
</dbReference>
<protein>
    <submittedName>
        <fullName evidence="2">Uncharacterized protein</fullName>
    </submittedName>
</protein>
<sequence>MGWDDGGRSSRPSPGNASAGNDGESWAVHSAAMDPIYVSRSRCLETRGGEAFTLSHMDTGCCGRVSMAVRSLSMSLSSGIAGVPCQLSIRESGLGSARKNVALRREQQQQQQRAGSLSIIRAQEDEGGAPAAGEEDDFEARLAKLQRKVTSGSGKKAEARKARKEGMDPSMMSSSSSTKDLFIPPVPLKDPVADGLVVELGMKPYTERLNGRLAALGLAAVLLVELATGDSFLHYHDSGTLFVQVYTVVGLAGLYAKWEKERISVWPKD</sequence>
<name>A0A176VHW9_MARPO</name>
<feature type="region of interest" description="Disordered" evidence="1">
    <location>
        <begin position="147"/>
        <end position="179"/>
    </location>
</feature>
<reference evidence="2" key="1">
    <citation type="submission" date="2016-03" db="EMBL/GenBank/DDBJ databases">
        <title>Mechanisms controlling the formation of the plant cell surface in tip-growing cells are functionally conserved among land plants.</title>
        <authorList>
            <person name="Honkanen S."/>
            <person name="Jones V.A."/>
            <person name="Morieri G."/>
            <person name="Champion C."/>
            <person name="Hetherington A.J."/>
            <person name="Kelly S."/>
            <person name="Saint-Marcoux D."/>
            <person name="Proust H."/>
            <person name="Prescott H."/>
            <person name="Dolan L."/>
        </authorList>
    </citation>
    <scope>NUCLEOTIDE SEQUENCE [LARGE SCALE GENOMIC DNA]</scope>
    <source>
        <tissue evidence="2">Whole gametophyte</tissue>
    </source>
</reference>
<evidence type="ECO:0000313" key="3">
    <source>
        <dbReference type="Proteomes" id="UP000077202"/>
    </source>
</evidence>